<keyword evidence="3" id="KW-1185">Reference proteome</keyword>
<keyword evidence="1" id="KW-0812">Transmembrane</keyword>
<dbReference type="AlphaFoldDB" id="S7U5V4"/>
<feature type="transmembrane region" description="Helical" evidence="1">
    <location>
        <begin position="39"/>
        <end position="63"/>
    </location>
</feature>
<dbReference type="RefSeq" id="WP_020875118.1">
    <property type="nucleotide sequence ID" value="NZ_ATHJ01000011.1"/>
</dbReference>
<gene>
    <name evidence="2" type="ORF">dsmv_0927</name>
</gene>
<evidence type="ECO:0000256" key="1">
    <source>
        <dbReference type="SAM" id="Phobius"/>
    </source>
</evidence>
<sequence>MTKDKIYLHIVWGAVLVLMGIGVFFRIPQVMPRIEQIEYFSSIMGFVKFSFYLIGILLIVGGAKKIISCYRELTDHPSS</sequence>
<organism evidence="2 3">
    <name type="scientific">Desulfococcus multivorans DSM 2059</name>
    <dbReference type="NCBI Taxonomy" id="1121405"/>
    <lineage>
        <taxon>Bacteria</taxon>
        <taxon>Pseudomonadati</taxon>
        <taxon>Thermodesulfobacteriota</taxon>
        <taxon>Desulfobacteria</taxon>
        <taxon>Desulfobacterales</taxon>
        <taxon>Desulfococcaceae</taxon>
        <taxon>Desulfococcus</taxon>
    </lineage>
</organism>
<evidence type="ECO:0000313" key="2">
    <source>
        <dbReference type="EMBL" id="EPR44891.1"/>
    </source>
</evidence>
<keyword evidence="1" id="KW-1133">Transmembrane helix</keyword>
<evidence type="ECO:0000313" key="3">
    <source>
        <dbReference type="Proteomes" id="UP000014977"/>
    </source>
</evidence>
<dbReference type="EMBL" id="ATHJ01000011">
    <property type="protein sequence ID" value="EPR44891.1"/>
    <property type="molecule type" value="Genomic_DNA"/>
</dbReference>
<keyword evidence="1" id="KW-0472">Membrane</keyword>
<feature type="transmembrane region" description="Helical" evidence="1">
    <location>
        <begin position="6"/>
        <end position="27"/>
    </location>
</feature>
<reference evidence="2 3" key="1">
    <citation type="journal article" date="2013" name="Genome Announc.">
        <title>Draft genome sequences for three mercury-methylating, sulfate-reducing bacteria.</title>
        <authorList>
            <person name="Brown S.D."/>
            <person name="Hurt R.A.Jr."/>
            <person name="Gilmour C.C."/>
            <person name="Elias D.A."/>
        </authorList>
    </citation>
    <scope>NUCLEOTIDE SEQUENCE [LARGE SCALE GENOMIC DNA]</scope>
    <source>
        <strain evidence="2 3">DSM 2059</strain>
    </source>
</reference>
<comment type="caution">
    <text evidence="2">The sequence shown here is derived from an EMBL/GenBank/DDBJ whole genome shotgun (WGS) entry which is preliminary data.</text>
</comment>
<dbReference type="Proteomes" id="UP000014977">
    <property type="component" value="Unassembled WGS sequence"/>
</dbReference>
<dbReference type="OrthoDB" id="5422802at2"/>
<proteinExistence type="predicted"/>
<accession>S7U5V4</accession>
<name>S7U5V4_DESML</name>
<dbReference type="STRING" id="897.B2D07_11505"/>
<dbReference type="eggNOG" id="ENOG5033CP7">
    <property type="taxonomic scope" value="Bacteria"/>
</dbReference>
<protein>
    <submittedName>
        <fullName evidence="2">Uncharacterized protein</fullName>
    </submittedName>
</protein>